<evidence type="ECO:0000256" key="3">
    <source>
        <dbReference type="ARBA" id="ARBA00022801"/>
    </source>
</evidence>
<organism evidence="7 8">
    <name type="scientific">Seminavis robusta</name>
    <dbReference type="NCBI Taxonomy" id="568900"/>
    <lineage>
        <taxon>Eukaryota</taxon>
        <taxon>Sar</taxon>
        <taxon>Stramenopiles</taxon>
        <taxon>Ochrophyta</taxon>
        <taxon>Bacillariophyta</taxon>
        <taxon>Bacillariophyceae</taxon>
        <taxon>Bacillariophycidae</taxon>
        <taxon>Naviculales</taxon>
        <taxon>Naviculaceae</taxon>
        <taxon>Seminavis</taxon>
    </lineage>
</organism>
<dbReference type="CDD" id="cd14498">
    <property type="entry name" value="DSP"/>
    <property type="match status" value="1"/>
</dbReference>
<proteinExistence type="inferred from homology"/>
<dbReference type="SUPFAM" id="SSF52799">
    <property type="entry name" value="(Phosphotyrosine protein) phosphatases II"/>
    <property type="match status" value="1"/>
</dbReference>
<keyword evidence="3" id="KW-0378">Hydrolase</keyword>
<dbReference type="InterPro" id="IPR020422">
    <property type="entry name" value="TYR_PHOSPHATASE_DUAL_dom"/>
</dbReference>
<feature type="domain" description="Tyrosine specific protein phosphatases" evidence="6">
    <location>
        <begin position="131"/>
        <end position="189"/>
    </location>
</feature>
<accession>A0A9N8DL13</accession>
<dbReference type="EMBL" id="CAICTM010000180">
    <property type="protein sequence ID" value="CAB9503955.1"/>
    <property type="molecule type" value="Genomic_DNA"/>
</dbReference>
<dbReference type="PANTHER" id="PTHR10159:SF519">
    <property type="entry name" value="DUAL SPECIFICITY PROTEIN PHOSPHATASE MPK3"/>
    <property type="match status" value="1"/>
</dbReference>
<evidence type="ECO:0000256" key="1">
    <source>
        <dbReference type="ARBA" id="ARBA00008601"/>
    </source>
</evidence>
<dbReference type="GO" id="GO:0043409">
    <property type="term" value="P:negative regulation of MAPK cascade"/>
    <property type="evidence" value="ECO:0007669"/>
    <property type="project" value="TreeGrafter"/>
</dbReference>
<dbReference type="InterPro" id="IPR000387">
    <property type="entry name" value="Tyr_Pase_dom"/>
</dbReference>
<comment type="similarity">
    <text evidence="1">Belongs to the protein-tyrosine phosphatase family. Non-receptor class dual specificity subfamily.</text>
</comment>
<dbReference type="AlphaFoldDB" id="A0A9N8DL13"/>
<evidence type="ECO:0000259" key="6">
    <source>
        <dbReference type="PROSITE" id="PS50056"/>
    </source>
</evidence>
<dbReference type="GO" id="GO:0005737">
    <property type="term" value="C:cytoplasm"/>
    <property type="evidence" value="ECO:0007669"/>
    <property type="project" value="TreeGrafter"/>
</dbReference>
<name>A0A9N8DL13_9STRA</name>
<dbReference type="InterPro" id="IPR029021">
    <property type="entry name" value="Prot-tyrosine_phosphatase-like"/>
</dbReference>
<gene>
    <name evidence="7" type="ORF">SEMRO_181_G079070.1</name>
</gene>
<dbReference type="PANTHER" id="PTHR10159">
    <property type="entry name" value="DUAL SPECIFICITY PROTEIN PHOSPHATASE"/>
    <property type="match status" value="1"/>
</dbReference>
<evidence type="ECO:0000256" key="5">
    <source>
        <dbReference type="SAM" id="MobiDB-lite"/>
    </source>
</evidence>
<evidence type="ECO:0000256" key="2">
    <source>
        <dbReference type="ARBA" id="ARBA00013064"/>
    </source>
</evidence>
<evidence type="ECO:0000313" key="7">
    <source>
        <dbReference type="EMBL" id="CAB9503955.1"/>
    </source>
</evidence>
<dbReference type="SMART" id="SM00195">
    <property type="entry name" value="DSPc"/>
    <property type="match status" value="1"/>
</dbReference>
<dbReference type="EC" id="3.1.3.48" evidence="2"/>
<evidence type="ECO:0000313" key="8">
    <source>
        <dbReference type="Proteomes" id="UP001153069"/>
    </source>
</evidence>
<dbReference type="GO" id="GO:0017017">
    <property type="term" value="F:MAP kinase tyrosine/serine/threonine phosphatase activity"/>
    <property type="evidence" value="ECO:0007669"/>
    <property type="project" value="TreeGrafter"/>
</dbReference>
<keyword evidence="8" id="KW-1185">Reference proteome</keyword>
<feature type="region of interest" description="Disordered" evidence="5">
    <location>
        <begin position="40"/>
        <end position="60"/>
    </location>
</feature>
<feature type="compositionally biased region" description="Basic and acidic residues" evidence="5">
    <location>
        <begin position="51"/>
        <end position="60"/>
    </location>
</feature>
<dbReference type="GO" id="GO:0033550">
    <property type="term" value="F:MAP kinase tyrosine phosphatase activity"/>
    <property type="evidence" value="ECO:0007669"/>
    <property type="project" value="TreeGrafter"/>
</dbReference>
<dbReference type="InterPro" id="IPR000340">
    <property type="entry name" value="Dual-sp_phosphatase_cat-dom"/>
</dbReference>
<dbReference type="GO" id="GO:0008330">
    <property type="term" value="F:protein tyrosine/threonine phosphatase activity"/>
    <property type="evidence" value="ECO:0007669"/>
    <property type="project" value="TreeGrafter"/>
</dbReference>
<dbReference type="Proteomes" id="UP001153069">
    <property type="component" value="Unassembled WGS sequence"/>
</dbReference>
<dbReference type="PROSITE" id="PS00383">
    <property type="entry name" value="TYR_PHOSPHATASE_1"/>
    <property type="match status" value="1"/>
</dbReference>
<protein>
    <recommendedName>
        <fullName evidence="2">protein-tyrosine-phosphatase</fullName>
        <ecNumber evidence="2">3.1.3.48</ecNumber>
    </recommendedName>
</protein>
<reference evidence="7" key="1">
    <citation type="submission" date="2020-06" db="EMBL/GenBank/DDBJ databases">
        <authorList>
            <consortium name="Plant Systems Biology data submission"/>
        </authorList>
    </citation>
    <scope>NUCLEOTIDE SEQUENCE</scope>
    <source>
        <strain evidence="7">D6</strain>
    </source>
</reference>
<keyword evidence="4" id="KW-0904">Protein phosphatase</keyword>
<dbReference type="PROSITE" id="PS50056">
    <property type="entry name" value="TYR_PHOSPHATASE_2"/>
    <property type="match status" value="1"/>
</dbReference>
<comment type="caution">
    <text evidence="7">The sequence shown here is derived from an EMBL/GenBank/DDBJ whole genome shotgun (WGS) entry which is preliminary data.</text>
</comment>
<dbReference type="InterPro" id="IPR016130">
    <property type="entry name" value="Tyr_Pase_AS"/>
</dbReference>
<dbReference type="Gene3D" id="3.90.190.10">
    <property type="entry name" value="Protein tyrosine phosphatase superfamily"/>
    <property type="match status" value="1"/>
</dbReference>
<evidence type="ECO:0000256" key="4">
    <source>
        <dbReference type="ARBA" id="ARBA00022912"/>
    </source>
</evidence>
<dbReference type="Pfam" id="PF00782">
    <property type="entry name" value="DSPc"/>
    <property type="match status" value="1"/>
</dbReference>
<sequence>MEVPVAANKLAGKRCSCVWPPAVDDTFRDASAIRAAEDTDNNDMISIKPTKTTDSEKPRRAASDLRITAEQLKAIPGCIYVADADAASDPALLKALGVTAVISVGGGHGDSTVPDYLHIGINDEAGASYHPVFLLAADFAGPILSSGRNLLVHCRGGMQRSPKVAAALIIRYAGLSAQEARRCVQHARPVDVAVSRAGSMTFPLTRSRLGADTRRRNKRIEEGRNEQVLV</sequence>
<dbReference type="OrthoDB" id="10252009at2759"/>